<proteinExistence type="predicted"/>
<feature type="transmembrane region" description="Helical" evidence="2">
    <location>
        <begin position="117"/>
        <end position="137"/>
    </location>
</feature>
<dbReference type="InterPro" id="IPR036259">
    <property type="entry name" value="MFS_trans_sf"/>
</dbReference>
<evidence type="ECO:0000256" key="1">
    <source>
        <dbReference type="SAM" id="MobiDB-lite"/>
    </source>
</evidence>
<feature type="transmembrane region" description="Helical" evidence="2">
    <location>
        <begin position="21"/>
        <end position="42"/>
    </location>
</feature>
<keyword evidence="2" id="KW-1133">Transmembrane helix</keyword>
<dbReference type="Proteomes" id="UP001519295">
    <property type="component" value="Unassembled WGS sequence"/>
</dbReference>
<evidence type="ECO:0000256" key="2">
    <source>
        <dbReference type="SAM" id="Phobius"/>
    </source>
</evidence>
<gene>
    <name evidence="3" type="ORF">JOF36_006363</name>
</gene>
<evidence type="ECO:0000313" key="4">
    <source>
        <dbReference type="Proteomes" id="UP001519295"/>
    </source>
</evidence>
<feature type="transmembrane region" description="Helical" evidence="2">
    <location>
        <begin position="54"/>
        <end position="75"/>
    </location>
</feature>
<dbReference type="InterPro" id="IPR018750">
    <property type="entry name" value="DUF2306_membrane"/>
</dbReference>
<evidence type="ECO:0000313" key="3">
    <source>
        <dbReference type="EMBL" id="MBP2370667.1"/>
    </source>
</evidence>
<name>A0ABS4W395_9PSEU</name>
<keyword evidence="2" id="KW-0812">Transmembrane</keyword>
<evidence type="ECO:0008006" key="5">
    <source>
        <dbReference type="Google" id="ProtNLM"/>
    </source>
</evidence>
<keyword evidence="2" id="KW-0472">Membrane</keyword>
<feature type="compositionally biased region" description="Basic and acidic residues" evidence="1">
    <location>
        <begin position="181"/>
        <end position="190"/>
    </location>
</feature>
<accession>A0ABS4W395</accession>
<sequence length="190" mass="20891">MLGAFQFPTALRRRSTWHPRVGRLLVPLGLTAALSALWLTLFYSHTDGTEQLLYVFRLLFGVAMVTAIVVGFTAIKRRNIIRHRAWMIRSYALGLAASTQIFTLGFGAAVFGTGEVSTALLTAAGWVINLGVAEWVIRHRRREPRQPERGRPPQQRTQDAVGQVSPSPGAGASAASDPDERDPLRDRNGC</sequence>
<dbReference type="SUPFAM" id="SSF103473">
    <property type="entry name" value="MFS general substrate transporter"/>
    <property type="match status" value="1"/>
</dbReference>
<dbReference type="Pfam" id="PF10067">
    <property type="entry name" value="DUF2306"/>
    <property type="match status" value="1"/>
</dbReference>
<dbReference type="RefSeq" id="WP_210034135.1">
    <property type="nucleotide sequence ID" value="NZ_JAGINU010000001.1"/>
</dbReference>
<feature type="compositionally biased region" description="Low complexity" evidence="1">
    <location>
        <begin position="165"/>
        <end position="176"/>
    </location>
</feature>
<reference evidence="3 4" key="1">
    <citation type="submission" date="2021-03" db="EMBL/GenBank/DDBJ databases">
        <title>Sequencing the genomes of 1000 actinobacteria strains.</title>
        <authorList>
            <person name="Klenk H.-P."/>
        </authorList>
    </citation>
    <scope>NUCLEOTIDE SEQUENCE [LARGE SCALE GENOMIC DNA]</scope>
    <source>
        <strain evidence="3 4">DSM 45256</strain>
    </source>
</reference>
<keyword evidence="4" id="KW-1185">Reference proteome</keyword>
<feature type="transmembrane region" description="Helical" evidence="2">
    <location>
        <begin position="87"/>
        <end position="111"/>
    </location>
</feature>
<organism evidence="3 4">
    <name type="scientific">Pseudonocardia parietis</name>
    <dbReference type="NCBI Taxonomy" id="570936"/>
    <lineage>
        <taxon>Bacteria</taxon>
        <taxon>Bacillati</taxon>
        <taxon>Actinomycetota</taxon>
        <taxon>Actinomycetes</taxon>
        <taxon>Pseudonocardiales</taxon>
        <taxon>Pseudonocardiaceae</taxon>
        <taxon>Pseudonocardia</taxon>
    </lineage>
</organism>
<feature type="region of interest" description="Disordered" evidence="1">
    <location>
        <begin position="141"/>
        <end position="190"/>
    </location>
</feature>
<dbReference type="EMBL" id="JAGINU010000001">
    <property type="protein sequence ID" value="MBP2370667.1"/>
    <property type="molecule type" value="Genomic_DNA"/>
</dbReference>
<comment type="caution">
    <text evidence="3">The sequence shown here is derived from an EMBL/GenBank/DDBJ whole genome shotgun (WGS) entry which is preliminary data.</text>
</comment>
<protein>
    <recommendedName>
        <fullName evidence="5">DUF2306 domain-containing protein</fullName>
    </recommendedName>
</protein>